<evidence type="ECO:0000259" key="6">
    <source>
        <dbReference type="Pfam" id="PF16870"/>
    </source>
</evidence>
<dbReference type="Gene3D" id="3.40.50.11610">
    <property type="entry name" value="Multifunctional 2-oxoglutarate metabolism enzyme, C-terminal domain"/>
    <property type="match status" value="1"/>
</dbReference>
<dbReference type="InterPro" id="IPR011603">
    <property type="entry name" value="2oxoglutarate_DH_E1"/>
</dbReference>
<keyword evidence="4" id="KW-0786">Thiamine pyrophosphate</keyword>
<evidence type="ECO:0000256" key="4">
    <source>
        <dbReference type="ARBA" id="ARBA00023052"/>
    </source>
</evidence>
<dbReference type="Proteomes" id="UP000466442">
    <property type="component" value="Unassembled WGS sequence"/>
</dbReference>
<dbReference type="OrthoDB" id="6598622at2759"/>
<feature type="region of interest" description="Disordered" evidence="5">
    <location>
        <begin position="452"/>
        <end position="483"/>
    </location>
</feature>
<feature type="compositionally biased region" description="Basic and acidic residues" evidence="5">
    <location>
        <begin position="461"/>
        <end position="472"/>
    </location>
</feature>
<dbReference type="SUPFAM" id="SSF52518">
    <property type="entry name" value="Thiamin diphosphate-binding fold (THDP-binding)"/>
    <property type="match status" value="2"/>
</dbReference>
<dbReference type="PANTHER" id="PTHR23152">
    <property type="entry name" value="2-OXOGLUTARATE DEHYDROGENASE"/>
    <property type="match status" value="1"/>
</dbReference>
<comment type="similarity">
    <text evidence="2">Belongs to the alpha-ketoglutarate dehydrogenase family.</text>
</comment>
<dbReference type="InterPro" id="IPR031717">
    <property type="entry name" value="ODO-1/KGD_C"/>
</dbReference>
<evidence type="ECO:0000256" key="2">
    <source>
        <dbReference type="ARBA" id="ARBA00006936"/>
    </source>
</evidence>
<keyword evidence="3" id="KW-0560">Oxidoreductase</keyword>
<reference evidence="7" key="1">
    <citation type="journal article" date="2021" name="Mol. Ecol. Resour.">
        <title>Apolygus lucorum genome provides insights into omnivorousness and mesophyll feeding.</title>
        <authorList>
            <person name="Liu Y."/>
            <person name="Liu H."/>
            <person name="Wang H."/>
            <person name="Huang T."/>
            <person name="Liu B."/>
            <person name="Yang B."/>
            <person name="Yin L."/>
            <person name="Li B."/>
            <person name="Zhang Y."/>
            <person name="Zhang S."/>
            <person name="Jiang F."/>
            <person name="Zhang X."/>
            <person name="Ren Y."/>
            <person name="Wang B."/>
            <person name="Wang S."/>
            <person name="Lu Y."/>
            <person name="Wu K."/>
            <person name="Fan W."/>
            <person name="Wang G."/>
        </authorList>
    </citation>
    <scope>NUCLEOTIDE SEQUENCE</scope>
    <source>
        <strain evidence="7">12Hb</strain>
    </source>
</reference>
<dbReference type="GO" id="GO:0005829">
    <property type="term" value="C:cytosol"/>
    <property type="evidence" value="ECO:0007669"/>
    <property type="project" value="TreeGrafter"/>
</dbReference>
<keyword evidence="8" id="KW-1185">Reference proteome</keyword>
<evidence type="ECO:0000313" key="8">
    <source>
        <dbReference type="Proteomes" id="UP000466442"/>
    </source>
</evidence>
<dbReference type="InterPro" id="IPR042179">
    <property type="entry name" value="KGD_C_sf"/>
</dbReference>
<dbReference type="GO" id="GO:0030976">
    <property type="term" value="F:thiamine pyrophosphate binding"/>
    <property type="evidence" value="ECO:0007669"/>
    <property type="project" value="InterPro"/>
</dbReference>
<dbReference type="Gene3D" id="3.40.50.12470">
    <property type="match status" value="1"/>
</dbReference>
<sequence length="826" mass="92699">MHQLSRSSRTSWRLFSRWARPNTAISVKVGRRYSSKTDIPDPFDSHFLNSITLENIKSSIRPWIIKRVDKCVFRELTFQEQAAVFNRLLMVHCFEVFLYSKYLSARRSMFDCEVVLPALCSLIDRSLINGAKSFVIGLSQLSQLTALSKLVKESEVEIFRELLQSRNDLLFDDLKEDGSCLILDEDMVSDFIEQSDKSQPYSLSLLGPPAPASAVYPLMMGRAKALQNQDKGKGSDSVWPVFCYPLADICSQDSFTNIVNILEEPGFSARGTIHMIINCEHDELDEESKYSIESSSKLIKLLADKIKAPVIHVKAEEVDSVVYVMNLVSDFRANHKRDIVVNLMGGSPPRPHKNVALAGFIKEFLIGGKDPLVTAYSKELISNKVISKWELDDRKETYLKKLVKDHANPKVVNVKKKSPVLEKRVKEPLTGINTETMSQMISLLDTVQITKNATSGPNGSRAEETSNSDDKQPFSNPAPGSRAFGNQIDWESCTSLAYATLLDEGYYVQVCRSALGPASSINDPKILVPDSRGEFKLQETLVSPFAMAGFQIGYSTTGDNILAVWEVPEEMEPSILHEIVSKYYGMGKLEEQLAVNVVFIVPCYFKVPGTEKSSLCVSSQPSQVLDVCEDCDILTGFNDQLYNCNVVVASVSSPANLFHLLRRHARSQIPKPLIVFVPDASDGASRTDELTGDTCFQPYIGDASIFESNVKNVILSTGRIHRYLGEERSRRNLNDKIALGRLEQICPFPYNNLIQDMERFPQARIWWAQEEEADDGCWNYVEARLLGLFGEERIVRFPGHYRPTSLHSPLSVTERVASIYDVILDS</sequence>
<comment type="cofactor">
    <cofactor evidence="1">
        <name>thiamine diphosphate</name>
        <dbReference type="ChEBI" id="CHEBI:58937"/>
    </cofactor>
</comment>
<dbReference type="GO" id="GO:0006099">
    <property type="term" value="P:tricarboxylic acid cycle"/>
    <property type="evidence" value="ECO:0007669"/>
    <property type="project" value="TreeGrafter"/>
</dbReference>
<dbReference type="PANTHER" id="PTHR23152:SF4">
    <property type="entry name" value="2-OXOADIPATE DEHYDROGENASE COMPLEX COMPONENT E1"/>
    <property type="match status" value="1"/>
</dbReference>
<organism evidence="7 8">
    <name type="scientific">Apolygus lucorum</name>
    <name type="common">Small green plant bug</name>
    <name type="synonym">Lygocoris lucorum</name>
    <dbReference type="NCBI Taxonomy" id="248454"/>
    <lineage>
        <taxon>Eukaryota</taxon>
        <taxon>Metazoa</taxon>
        <taxon>Ecdysozoa</taxon>
        <taxon>Arthropoda</taxon>
        <taxon>Hexapoda</taxon>
        <taxon>Insecta</taxon>
        <taxon>Pterygota</taxon>
        <taxon>Neoptera</taxon>
        <taxon>Paraneoptera</taxon>
        <taxon>Hemiptera</taxon>
        <taxon>Heteroptera</taxon>
        <taxon>Panheteroptera</taxon>
        <taxon>Cimicomorpha</taxon>
        <taxon>Miridae</taxon>
        <taxon>Mirini</taxon>
        <taxon>Apolygus</taxon>
    </lineage>
</organism>
<comment type="caution">
    <text evidence="7">The sequence shown here is derived from an EMBL/GenBank/DDBJ whole genome shotgun (WGS) entry which is preliminary data.</text>
</comment>
<evidence type="ECO:0000256" key="1">
    <source>
        <dbReference type="ARBA" id="ARBA00001964"/>
    </source>
</evidence>
<dbReference type="AlphaFoldDB" id="A0A8S9XAY9"/>
<name>A0A8S9XAY9_APOLU</name>
<evidence type="ECO:0000256" key="5">
    <source>
        <dbReference type="SAM" id="MobiDB-lite"/>
    </source>
</evidence>
<protein>
    <recommendedName>
        <fullName evidence="6">2-oxoglutarate dehydrogenase E1 component/KDG C-terminal domain-containing protein</fullName>
    </recommendedName>
</protein>
<evidence type="ECO:0000256" key="3">
    <source>
        <dbReference type="ARBA" id="ARBA00023002"/>
    </source>
</evidence>
<dbReference type="Pfam" id="PF16870">
    <property type="entry name" value="OxoGdeHyase_C"/>
    <property type="match status" value="1"/>
</dbReference>
<dbReference type="EMBL" id="WIXP02000008">
    <property type="protein sequence ID" value="KAF6206133.1"/>
    <property type="molecule type" value="Genomic_DNA"/>
</dbReference>
<dbReference type="Gene3D" id="3.40.50.970">
    <property type="match status" value="1"/>
</dbReference>
<feature type="domain" description="2-oxoglutarate dehydrogenase E1 component/KDG C-terminal" evidence="6">
    <location>
        <begin position="685"/>
        <end position="790"/>
    </location>
</feature>
<dbReference type="GO" id="GO:0004591">
    <property type="term" value="F:oxoglutarate dehydrogenase (succinyl-transferring) activity"/>
    <property type="evidence" value="ECO:0007669"/>
    <property type="project" value="TreeGrafter"/>
</dbReference>
<gene>
    <name evidence="7" type="ORF">GE061_017358</name>
</gene>
<proteinExistence type="inferred from homology"/>
<evidence type="ECO:0000313" key="7">
    <source>
        <dbReference type="EMBL" id="KAF6206133.1"/>
    </source>
</evidence>
<dbReference type="InterPro" id="IPR029061">
    <property type="entry name" value="THDP-binding"/>
</dbReference>
<dbReference type="GO" id="GO:0045252">
    <property type="term" value="C:oxoglutarate dehydrogenase complex"/>
    <property type="evidence" value="ECO:0007669"/>
    <property type="project" value="TreeGrafter"/>
</dbReference>
<accession>A0A8S9XAY9</accession>